<dbReference type="Pfam" id="PF17820">
    <property type="entry name" value="PDZ_6"/>
    <property type="match status" value="1"/>
</dbReference>
<feature type="region of interest" description="Disordered" evidence="1">
    <location>
        <begin position="588"/>
        <end position="608"/>
    </location>
</feature>
<accession>A0AAD9DFD8</accession>
<dbReference type="Gene3D" id="2.30.42.10">
    <property type="match status" value="1"/>
</dbReference>
<dbReference type="EMBL" id="JATAAI010000008">
    <property type="protein sequence ID" value="KAK1743775.1"/>
    <property type="molecule type" value="Genomic_DNA"/>
</dbReference>
<keyword evidence="4" id="KW-1185">Reference proteome</keyword>
<sequence length="608" mass="64212">MPQAQPVQPQAAAPPMTDVYADPQNKAPDSPIGDVSAILNHEPAQPAPPSMPAMLPLAESAQPAAPAPQVNANPFDFGPVASAMPSAEQPTAAPPAAMPTNAPLSPPRGNQNDQTGTFSPPMSPVNALSPQIDSDPFGYCFSPMASPQGGNNAIVPSSAPVADPFGVFGGGQPPAMPVSNPIQAPVPPAAPPSQAMVPSSAPNDDPFGVFGGGGVQQAQTPSADPFGAAIVPAAAAPAPAMDDDPFGVFSAPAPVASPPAQPAAAAAPTAPAEEDPWAAAGFGARPGTSNVTEAAAAAPSTPNRYAQDNTPKESEAPLSLDSNGLPSDGEYYEARVGARSLGVMFYTAREVKDSLLQKIPSNMIEAMASRPIVSYVAKNSAAYNAGIMLGHTILEVNGQPVTDAVTCADLIRTTPRPLNVRCFNPNFEVVLSENKHLVKYDTLDMEAPKSANEWKMKYVVVGGIVAAEWTVNMFYSKADYDKAVKETHTRQKISVKIKQFDLRGAKIILRSKDGKPNWINYPGETSPWHYFTILPRRGYPIKISSPSLEELEPVYRAVRSFLQHDAAMKNQHAQQMGHYIEEESVYQTVETTPPRGGGRVRTNKDSYW</sequence>
<feature type="region of interest" description="Disordered" evidence="1">
    <location>
        <begin position="250"/>
        <end position="325"/>
    </location>
</feature>
<feature type="compositionally biased region" description="Polar residues" evidence="1">
    <location>
        <begin position="108"/>
        <end position="130"/>
    </location>
</feature>
<proteinExistence type="predicted"/>
<dbReference type="Proteomes" id="UP001224775">
    <property type="component" value="Unassembled WGS sequence"/>
</dbReference>
<dbReference type="InterPro" id="IPR041489">
    <property type="entry name" value="PDZ_6"/>
</dbReference>
<feature type="compositionally biased region" description="Polar residues" evidence="1">
    <location>
        <begin position="300"/>
        <end position="309"/>
    </location>
</feature>
<organism evidence="3 4">
    <name type="scientific">Skeletonema marinoi</name>
    <dbReference type="NCBI Taxonomy" id="267567"/>
    <lineage>
        <taxon>Eukaryota</taxon>
        <taxon>Sar</taxon>
        <taxon>Stramenopiles</taxon>
        <taxon>Ochrophyta</taxon>
        <taxon>Bacillariophyta</taxon>
        <taxon>Coscinodiscophyceae</taxon>
        <taxon>Thalassiosirophycidae</taxon>
        <taxon>Thalassiosirales</taxon>
        <taxon>Skeletonemataceae</taxon>
        <taxon>Skeletonema</taxon>
        <taxon>Skeletonema marinoi-dohrnii complex</taxon>
    </lineage>
</organism>
<gene>
    <name evidence="3" type="ORF">QTG54_005372</name>
</gene>
<evidence type="ECO:0000313" key="4">
    <source>
        <dbReference type="Proteomes" id="UP001224775"/>
    </source>
</evidence>
<dbReference type="InterPro" id="IPR036034">
    <property type="entry name" value="PDZ_sf"/>
</dbReference>
<protein>
    <recommendedName>
        <fullName evidence="2">PDZ domain-containing protein</fullName>
    </recommendedName>
</protein>
<feature type="region of interest" description="Disordered" evidence="1">
    <location>
        <begin position="172"/>
        <end position="223"/>
    </location>
</feature>
<evidence type="ECO:0000313" key="3">
    <source>
        <dbReference type="EMBL" id="KAK1743775.1"/>
    </source>
</evidence>
<reference evidence="3" key="1">
    <citation type="submission" date="2023-06" db="EMBL/GenBank/DDBJ databases">
        <title>Survivors Of The Sea: Transcriptome response of Skeletonema marinoi to long-term dormancy.</title>
        <authorList>
            <person name="Pinder M.I.M."/>
            <person name="Kourtchenko O."/>
            <person name="Robertson E.K."/>
            <person name="Larsson T."/>
            <person name="Maumus F."/>
            <person name="Osuna-Cruz C.M."/>
            <person name="Vancaester E."/>
            <person name="Stenow R."/>
            <person name="Vandepoele K."/>
            <person name="Ploug H."/>
            <person name="Bruchert V."/>
            <person name="Godhe A."/>
            <person name="Topel M."/>
        </authorList>
    </citation>
    <scope>NUCLEOTIDE SEQUENCE</scope>
    <source>
        <strain evidence="3">R05AC</strain>
    </source>
</reference>
<feature type="compositionally biased region" description="Low complexity" evidence="1">
    <location>
        <begin position="52"/>
        <end position="74"/>
    </location>
</feature>
<dbReference type="AlphaFoldDB" id="A0AAD9DFD8"/>
<evidence type="ECO:0000259" key="2">
    <source>
        <dbReference type="Pfam" id="PF17820"/>
    </source>
</evidence>
<comment type="caution">
    <text evidence="3">The sequence shown here is derived from an EMBL/GenBank/DDBJ whole genome shotgun (WGS) entry which is preliminary data.</text>
</comment>
<dbReference type="SUPFAM" id="SSF50156">
    <property type="entry name" value="PDZ domain-like"/>
    <property type="match status" value="1"/>
</dbReference>
<feature type="compositionally biased region" description="Low complexity" evidence="1">
    <location>
        <begin position="262"/>
        <end position="271"/>
    </location>
</feature>
<feature type="region of interest" description="Disordered" evidence="1">
    <location>
        <begin position="1"/>
        <end position="130"/>
    </location>
</feature>
<feature type="compositionally biased region" description="Low complexity" evidence="1">
    <location>
        <begin position="192"/>
        <end position="202"/>
    </location>
</feature>
<feature type="domain" description="PDZ" evidence="2">
    <location>
        <begin position="372"/>
        <end position="414"/>
    </location>
</feature>
<evidence type="ECO:0000256" key="1">
    <source>
        <dbReference type="SAM" id="MobiDB-lite"/>
    </source>
</evidence>
<feature type="compositionally biased region" description="Low complexity" evidence="1">
    <location>
        <begin position="1"/>
        <end position="15"/>
    </location>
</feature>
<name>A0AAD9DFD8_9STRA</name>